<keyword evidence="7" id="KW-0677">Repeat</keyword>
<evidence type="ECO:0000256" key="1">
    <source>
        <dbReference type="ARBA" id="ARBA00001946"/>
    </source>
</evidence>
<keyword evidence="5" id="KW-0637">Prenyltransferase</keyword>
<dbReference type="InterPro" id="IPR002088">
    <property type="entry name" value="Prenyl_trans_a"/>
</dbReference>
<keyword evidence="6" id="KW-0808">Transferase</keyword>
<evidence type="ECO:0000256" key="3">
    <source>
        <dbReference type="ARBA" id="ARBA00012700"/>
    </source>
</evidence>
<keyword evidence="8" id="KW-0460">Magnesium</keyword>
<evidence type="ECO:0000256" key="6">
    <source>
        <dbReference type="ARBA" id="ARBA00022679"/>
    </source>
</evidence>
<comment type="caution">
    <text evidence="15">The sequence shown here is derived from an EMBL/GenBank/DDBJ whole genome shotgun (WGS) entry which is preliminary data.</text>
</comment>
<dbReference type="PROSITE" id="PS51147">
    <property type="entry name" value="PFTA"/>
    <property type="match status" value="4"/>
</dbReference>
<evidence type="ECO:0000256" key="7">
    <source>
        <dbReference type="ARBA" id="ARBA00022737"/>
    </source>
</evidence>
<name>A0A225ASW3_TALAT</name>
<evidence type="ECO:0000256" key="11">
    <source>
        <dbReference type="ARBA" id="ARBA00042436"/>
    </source>
</evidence>
<reference evidence="15 16" key="1">
    <citation type="submission" date="2015-06" db="EMBL/GenBank/DDBJ databases">
        <title>Talaromyces atroroseus IBT 11181 draft genome.</title>
        <authorList>
            <person name="Rasmussen K.B."/>
            <person name="Rasmussen S."/>
            <person name="Petersen B."/>
            <person name="Sicheritz-Ponten T."/>
            <person name="Mortensen U.H."/>
            <person name="Thrane U."/>
        </authorList>
    </citation>
    <scope>NUCLEOTIDE SEQUENCE [LARGE SCALE GENOMIC DNA]</scope>
    <source>
        <strain evidence="15 16">IBT 11181</strain>
    </source>
</reference>
<dbReference type="GO" id="GO:0005965">
    <property type="term" value="C:protein farnesyltransferase complex"/>
    <property type="evidence" value="ECO:0007669"/>
    <property type="project" value="TreeGrafter"/>
</dbReference>
<feature type="region of interest" description="Disordered" evidence="14">
    <location>
        <begin position="1"/>
        <end position="32"/>
    </location>
</feature>
<dbReference type="OrthoDB" id="272289at2759"/>
<dbReference type="Gene3D" id="1.25.40.120">
    <property type="entry name" value="Protein prenylyltransferase"/>
    <property type="match status" value="1"/>
</dbReference>
<dbReference type="AlphaFoldDB" id="A0A225ASW3"/>
<dbReference type="Proteomes" id="UP000214365">
    <property type="component" value="Unassembled WGS sequence"/>
</dbReference>
<evidence type="ECO:0000256" key="4">
    <source>
        <dbReference type="ARBA" id="ARBA00012702"/>
    </source>
</evidence>
<dbReference type="GO" id="GO:0004662">
    <property type="term" value="F:CAAX-protein geranylgeranyltransferase activity"/>
    <property type="evidence" value="ECO:0007669"/>
    <property type="project" value="UniProtKB-EC"/>
</dbReference>
<dbReference type="Pfam" id="PF01239">
    <property type="entry name" value="PPTA"/>
    <property type="match status" value="4"/>
</dbReference>
<evidence type="ECO:0000256" key="2">
    <source>
        <dbReference type="ARBA" id="ARBA00006734"/>
    </source>
</evidence>
<comment type="similarity">
    <text evidence="2">Belongs to the protein prenyltransferase subunit alpha family.</text>
</comment>
<evidence type="ECO:0000256" key="14">
    <source>
        <dbReference type="SAM" id="MobiDB-lite"/>
    </source>
</evidence>
<sequence>MEQGKYTDSPEWSDIQPIPLDDGSREEENYGGSSNPLAVIAYKPEYLEATSYLRAVMAANEMSERVLRLTEDVISMNPAHYTVWLYRAKILFTLEKDLTKELAWLNKISLKYLKNYQIWHHRQQLMSSREHFPALPSDELDFLMDMFAADSKNYHVWSYRQWLVRHFDLWDEPREISDVNTLLNEDVRNNSVWNHRYLLRFAPRQGPEAAMATGSYTLGGDEKGRLDVVDEDVVDAELGYAQSKIVLAPENRSPWLYARGVLRAAGRPLSEWKGFASRFITEEIVGDAGNDTIIHVKSSIALEWLADVSGEEATHQELEEDARKEKVAEAVKMLKLLKDKYDPIRKNYWDYKIHQLSVAVAV</sequence>
<dbReference type="SUPFAM" id="SSF48439">
    <property type="entry name" value="Protein prenylyltransferase"/>
    <property type="match status" value="1"/>
</dbReference>
<dbReference type="GO" id="GO:0005953">
    <property type="term" value="C:CAAX-protein geranylgeranyltransferase complex"/>
    <property type="evidence" value="ECO:0007669"/>
    <property type="project" value="TreeGrafter"/>
</dbReference>
<gene>
    <name evidence="15" type="ORF">UA08_00154</name>
</gene>
<dbReference type="EC" id="2.5.1.58" evidence="4"/>
<accession>A0A225ASW3</accession>
<proteinExistence type="inferred from homology"/>
<comment type="cofactor">
    <cofactor evidence="1">
        <name>Mg(2+)</name>
        <dbReference type="ChEBI" id="CHEBI:18420"/>
    </cofactor>
</comment>
<dbReference type="PANTHER" id="PTHR11129:SF1">
    <property type="entry name" value="PROTEIN FARNESYLTRANSFERASE_GERANYLGERANYLTRANSFERASE TYPE-1 SUBUNIT ALPHA"/>
    <property type="match status" value="1"/>
</dbReference>
<dbReference type="GeneID" id="30999909"/>
<evidence type="ECO:0000256" key="5">
    <source>
        <dbReference type="ARBA" id="ARBA00022602"/>
    </source>
</evidence>
<dbReference type="STRING" id="1441469.A0A225ASW3"/>
<evidence type="ECO:0000256" key="13">
    <source>
        <dbReference type="ARBA" id="ARBA00043219"/>
    </source>
</evidence>
<dbReference type="EC" id="2.5.1.59" evidence="3"/>
<dbReference type="GO" id="GO:0004660">
    <property type="term" value="F:protein farnesyltransferase activity"/>
    <property type="evidence" value="ECO:0007669"/>
    <property type="project" value="UniProtKB-EC"/>
</dbReference>
<keyword evidence="16" id="KW-1185">Reference proteome</keyword>
<evidence type="ECO:0000313" key="16">
    <source>
        <dbReference type="Proteomes" id="UP000214365"/>
    </source>
</evidence>
<evidence type="ECO:0000256" key="12">
    <source>
        <dbReference type="ARBA" id="ARBA00043086"/>
    </source>
</evidence>
<dbReference type="EMBL" id="LFMY01000001">
    <property type="protein sequence ID" value="OKL64691.1"/>
    <property type="molecule type" value="Genomic_DNA"/>
</dbReference>
<dbReference type="RefSeq" id="XP_020124812.1">
    <property type="nucleotide sequence ID" value="XM_020259929.1"/>
</dbReference>
<evidence type="ECO:0000256" key="10">
    <source>
        <dbReference type="ARBA" id="ARBA00041392"/>
    </source>
</evidence>
<protein>
    <recommendedName>
        <fullName evidence="9">Protein farnesyltransferase/geranylgeranyltransferase type-1 subunit alpha</fullName>
        <ecNumber evidence="4">2.5.1.58</ecNumber>
        <ecNumber evidence="3">2.5.1.59</ecNumber>
    </recommendedName>
    <alternativeName>
        <fullName evidence="12">CAAX farnesyltransferase subunit alpha</fullName>
    </alternativeName>
    <alternativeName>
        <fullName evidence="11">FTase-alpha</fullName>
    </alternativeName>
    <alternativeName>
        <fullName evidence="10">Ras proteins prenyltransferase subunit alpha</fullName>
    </alternativeName>
    <alternativeName>
        <fullName evidence="13">Type I protein geranyl-geranyltransferase subunit alpha</fullName>
    </alternativeName>
</protein>
<organism evidence="15 16">
    <name type="scientific">Talaromyces atroroseus</name>
    <dbReference type="NCBI Taxonomy" id="1441469"/>
    <lineage>
        <taxon>Eukaryota</taxon>
        <taxon>Fungi</taxon>
        <taxon>Dikarya</taxon>
        <taxon>Ascomycota</taxon>
        <taxon>Pezizomycotina</taxon>
        <taxon>Eurotiomycetes</taxon>
        <taxon>Eurotiomycetidae</taxon>
        <taxon>Eurotiales</taxon>
        <taxon>Trichocomaceae</taxon>
        <taxon>Talaromyces</taxon>
        <taxon>Talaromyces sect. Trachyspermi</taxon>
    </lineage>
</organism>
<evidence type="ECO:0000313" key="15">
    <source>
        <dbReference type="EMBL" id="OKL64691.1"/>
    </source>
</evidence>
<evidence type="ECO:0000256" key="9">
    <source>
        <dbReference type="ARBA" id="ARBA00040965"/>
    </source>
</evidence>
<evidence type="ECO:0000256" key="8">
    <source>
        <dbReference type="ARBA" id="ARBA00022842"/>
    </source>
</evidence>
<dbReference type="PANTHER" id="PTHR11129">
    <property type="entry name" value="PROTEIN FARNESYLTRANSFERASE ALPHA SUBUNIT/RAB GERANYLGERANYL TRANSFERASE ALPHA SUBUNIT"/>
    <property type="match status" value="1"/>
</dbReference>